<dbReference type="GO" id="GO:0005634">
    <property type="term" value="C:nucleus"/>
    <property type="evidence" value="ECO:0007669"/>
    <property type="project" value="UniProtKB-SubCell"/>
</dbReference>
<evidence type="ECO:0000256" key="6">
    <source>
        <dbReference type="PROSITE-ProRule" id="PRU00042"/>
    </source>
</evidence>
<evidence type="ECO:0000256" key="3">
    <source>
        <dbReference type="ARBA" id="ARBA00022771"/>
    </source>
</evidence>
<organism evidence="9 10">
    <name type="scientific">Musa balbisiana</name>
    <name type="common">Banana</name>
    <dbReference type="NCBI Taxonomy" id="52838"/>
    <lineage>
        <taxon>Eukaryota</taxon>
        <taxon>Viridiplantae</taxon>
        <taxon>Streptophyta</taxon>
        <taxon>Embryophyta</taxon>
        <taxon>Tracheophyta</taxon>
        <taxon>Spermatophyta</taxon>
        <taxon>Magnoliopsida</taxon>
        <taxon>Liliopsida</taxon>
        <taxon>Zingiberales</taxon>
        <taxon>Musaceae</taxon>
        <taxon>Musa</taxon>
    </lineage>
</organism>
<evidence type="ECO:0000256" key="2">
    <source>
        <dbReference type="ARBA" id="ARBA00022723"/>
    </source>
</evidence>
<name>A0A4V4H3D7_MUSBA</name>
<dbReference type="InterPro" id="IPR013087">
    <property type="entry name" value="Znf_C2H2_type"/>
</dbReference>
<keyword evidence="10" id="KW-1185">Reference proteome</keyword>
<dbReference type="InterPro" id="IPR036236">
    <property type="entry name" value="Znf_C2H2_sf"/>
</dbReference>
<proteinExistence type="predicted"/>
<reference evidence="9 10" key="1">
    <citation type="journal article" date="2019" name="Nat. Plants">
        <title>Genome sequencing of Musa balbisiana reveals subgenome evolution and function divergence in polyploid bananas.</title>
        <authorList>
            <person name="Yao X."/>
        </authorList>
    </citation>
    <scope>NUCLEOTIDE SEQUENCE [LARGE SCALE GENOMIC DNA]</scope>
    <source>
        <strain evidence="10">cv. DH-PKW</strain>
        <tissue evidence="9">Leaves</tissue>
    </source>
</reference>
<dbReference type="InterPro" id="IPR044246">
    <property type="entry name" value="ZFP3-like"/>
</dbReference>
<sequence>MEFDHKHEDDDVKLELGLVPLMPPEPARIFTCIYCHKKFVSSQALGGHQNAHKLERSLAKRNRELSLIARTRASQIHVAAPRQGSTSLEGRVERKEERAATVTQWRGGDSGFDGKGGIADDIDLSLRL</sequence>
<keyword evidence="5" id="KW-0539">Nucleus</keyword>
<dbReference type="GO" id="GO:0009788">
    <property type="term" value="P:negative regulation of abscisic acid-activated signaling pathway"/>
    <property type="evidence" value="ECO:0007669"/>
    <property type="project" value="InterPro"/>
</dbReference>
<accession>A0A4V4H3D7</accession>
<dbReference type="PANTHER" id="PTHR47287">
    <property type="entry name" value="C2H2 AND C2HC ZINC FINGERS SUPERFAMILY PROTEIN"/>
    <property type="match status" value="1"/>
</dbReference>
<dbReference type="GO" id="GO:0008270">
    <property type="term" value="F:zinc ion binding"/>
    <property type="evidence" value="ECO:0007669"/>
    <property type="project" value="UniProtKB-KW"/>
</dbReference>
<dbReference type="PANTHER" id="PTHR47287:SF15">
    <property type="entry name" value="ZINC FINGER PROTEIN 3-LIKE"/>
    <property type="match status" value="1"/>
</dbReference>
<dbReference type="Gene3D" id="3.30.160.60">
    <property type="entry name" value="Classic Zinc Finger"/>
    <property type="match status" value="1"/>
</dbReference>
<gene>
    <name evidence="9" type="ORF">C4D60_Mb09t19840</name>
</gene>
<feature type="domain" description="C2H2-type" evidence="8">
    <location>
        <begin position="30"/>
        <end position="57"/>
    </location>
</feature>
<dbReference type="Proteomes" id="UP000317650">
    <property type="component" value="Chromosome 9"/>
</dbReference>
<keyword evidence="2" id="KW-0479">Metal-binding</keyword>
<dbReference type="EMBL" id="PYDT01000010">
    <property type="protein sequence ID" value="THU47836.1"/>
    <property type="molecule type" value="Genomic_DNA"/>
</dbReference>
<dbReference type="PROSITE" id="PS50157">
    <property type="entry name" value="ZINC_FINGER_C2H2_2"/>
    <property type="match status" value="1"/>
</dbReference>
<feature type="compositionally biased region" description="Basic and acidic residues" evidence="7">
    <location>
        <begin position="90"/>
        <end position="99"/>
    </location>
</feature>
<dbReference type="Pfam" id="PF13912">
    <property type="entry name" value="zf-C2H2_6"/>
    <property type="match status" value="1"/>
</dbReference>
<evidence type="ECO:0000256" key="1">
    <source>
        <dbReference type="ARBA" id="ARBA00004123"/>
    </source>
</evidence>
<keyword evidence="4" id="KW-0862">Zinc</keyword>
<keyword evidence="3 6" id="KW-0863">Zinc-finger</keyword>
<evidence type="ECO:0000313" key="9">
    <source>
        <dbReference type="EMBL" id="THU47836.1"/>
    </source>
</evidence>
<evidence type="ECO:0000256" key="7">
    <source>
        <dbReference type="SAM" id="MobiDB-lite"/>
    </source>
</evidence>
<dbReference type="SUPFAM" id="SSF57667">
    <property type="entry name" value="beta-beta-alpha zinc fingers"/>
    <property type="match status" value="1"/>
</dbReference>
<evidence type="ECO:0000313" key="10">
    <source>
        <dbReference type="Proteomes" id="UP000317650"/>
    </source>
</evidence>
<protein>
    <recommendedName>
        <fullName evidence="8">C2H2-type domain-containing protein</fullName>
    </recommendedName>
</protein>
<comment type="caution">
    <text evidence="9">The sequence shown here is derived from an EMBL/GenBank/DDBJ whole genome shotgun (WGS) entry which is preliminary data.</text>
</comment>
<evidence type="ECO:0000256" key="5">
    <source>
        <dbReference type="ARBA" id="ARBA00023242"/>
    </source>
</evidence>
<comment type="subcellular location">
    <subcellularLocation>
        <location evidence="1">Nucleus</location>
    </subcellularLocation>
</comment>
<evidence type="ECO:0000256" key="4">
    <source>
        <dbReference type="ARBA" id="ARBA00022833"/>
    </source>
</evidence>
<dbReference type="AlphaFoldDB" id="A0A4V4H3D7"/>
<dbReference type="PROSITE" id="PS00028">
    <property type="entry name" value="ZINC_FINGER_C2H2_1"/>
    <property type="match status" value="1"/>
</dbReference>
<evidence type="ECO:0000259" key="8">
    <source>
        <dbReference type="PROSITE" id="PS50157"/>
    </source>
</evidence>
<feature type="region of interest" description="Disordered" evidence="7">
    <location>
        <begin position="78"/>
        <end position="108"/>
    </location>
</feature>